<dbReference type="HOGENOM" id="CLU_2211674_0_0_1"/>
<dbReference type="AlphaFoldDB" id="A0A0C9VJE5"/>
<organism evidence="1 2">
    <name type="scientific">Sphaerobolus stellatus (strain SS14)</name>
    <dbReference type="NCBI Taxonomy" id="990650"/>
    <lineage>
        <taxon>Eukaryota</taxon>
        <taxon>Fungi</taxon>
        <taxon>Dikarya</taxon>
        <taxon>Basidiomycota</taxon>
        <taxon>Agaricomycotina</taxon>
        <taxon>Agaricomycetes</taxon>
        <taxon>Phallomycetidae</taxon>
        <taxon>Geastrales</taxon>
        <taxon>Sphaerobolaceae</taxon>
        <taxon>Sphaerobolus</taxon>
    </lineage>
</organism>
<accession>A0A0C9VJE5</accession>
<evidence type="ECO:0000313" key="2">
    <source>
        <dbReference type="Proteomes" id="UP000054279"/>
    </source>
</evidence>
<proteinExistence type="predicted"/>
<name>A0A0C9VJE5_SPHS4</name>
<keyword evidence="2" id="KW-1185">Reference proteome</keyword>
<gene>
    <name evidence="1" type="ORF">M422DRAFT_50519</name>
</gene>
<dbReference type="Proteomes" id="UP000054279">
    <property type="component" value="Unassembled WGS sequence"/>
</dbReference>
<dbReference type="EMBL" id="KN837169">
    <property type="protein sequence ID" value="KIJ37451.1"/>
    <property type="molecule type" value="Genomic_DNA"/>
</dbReference>
<evidence type="ECO:0000313" key="1">
    <source>
        <dbReference type="EMBL" id="KIJ37451.1"/>
    </source>
</evidence>
<protein>
    <submittedName>
        <fullName evidence="1">Uncharacterized protein</fullName>
    </submittedName>
</protein>
<sequence>MIIYQVNPITSIEEFKASDMTNFELDLQLMWHRQFNEAVEEEKQLKTKDLKETALKRAIRMLNAREDKEEIFAQYTVRDIDGSLDEEAEHTTGYYGAAKYKSNLEGA</sequence>
<reference evidence="1 2" key="1">
    <citation type="submission" date="2014-06" db="EMBL/GenBank/DDBJ databases">
        <title>Evolutionary Origins and Diversification of the Mycorrhizal Mutualists.</title>
        <authorList>
            <consortium name="DOE Joint Genome Institute"/>
            <consortium name="Mycorrhizal Genomics Consortium"/>
            <person name="Kohler A."/>
            <person name="Kuo A."/>
            <person name="Nagy L.G."/>
            <person name="Floudas D."/>
            <person name="Copeland A."/>
            <person name="Barry K.W."/>
            <person name="Cichocki N."/>
            <person name="Veneault-Fourrey C."/>
            <person name="LaButti K."/>
            <person name="Lindquist E.A."/>
            <person name="Lipzen A."/>
            <person name="Lundell T."/>
            <person name="Morin E."/>
            <person name="Murat C."/>
            <person name="Riley R."/>
            <person name="Ohm R."/>
            <person name="Sun H."/>
            <person name="Tunlid A."/>
            <person name="Henrissat B."/>
            <person name="Grigoriev I.V."/>
            <person name="Hibbett D.S."/>
            <person name="Martin F."/>
        </authorList>
    </citation>
    <scope>NUCLEOTIDE SEQUENCE [LARGE SCALE GENOMIC DNA]</scope>
    <source>
        <strain evidence="1 2">SS14</strain>
    </source>
</reference>